<protein>
    <submittedName>
        <fullName evidence="2">Fe-S oxidoreductase</fullName>
    </submittedName>
</protein>
<dbReference type="InterPro" id="IPR058240">
    <property type="entry name" value="rSAM_sf"/>
</dbReference>
<dbReference type="GO" id="GO:0003824">
    <property type="term" value="F:catalytic activity"/>
    <property type="evidence" value="ECO:0007669"/>
    <property type="project" value="InterPro"/>
</dbReference>
<feature type="domain" description="Elp3/MiaA/NifB-like radical SAM core" evidence="1">
    <location>
        <begin position="154"/>
        <end position="337"/>
    </location>
</feature>
<dbReference type="EMBL" id="BK016013">
    <property type="protein sequence ID" value="DAF89540.1"/>
    <property type="molecule type" value="Genomic_DNA"/>
</dbReference>
<evidence type="ECO:0000313" key="2">
    <source>
        <dbReference type="EMBL" id="DAF89540.1"/>
    </source>
</evidence>
<dbReference type="PANTHER" id="PTHR42731">
    <property type="entry name" value="SLL1084 PROTEIN"/>
    <property type="match status" value="1"/>
</dbReference>
<accession>A0A8S5U515</accession>
<organism evidence="2">
    <name type="scientific">Siphoviridae sp. ctRSW19</name>
    <dbReference type="NCBI Taxonomy" id="2825503"/>
    <lineage>
        <taxon>Viruses</taxon>
        <taxon>Duplodnaviria</taxon>
        <taxon>Heunggongvirae</taxon>
        <taxon>Uroviricota</taxon>
        <taxon>Caudoviricetes</taxon>
    </lineage>
</organism>
<proteinExistence type="predicted"/>
<name>A0A8S5U515_9CAUD</name>
<dbReference type="SMART" id="SM00729">
    <property type="entry name" value="Elp3"/>
    <property type="match status" value="1"/>
</dbReference>
<dbReference type="PANTHER" id="PTHR42731:SF1">
    <property type="entry name" value="RADICAL SAM DOMAIN PROTEIN"/>
    <property type="match status" value="1"/>
</dbReference>
<sequence length="444" mass="50649">MKICAYVQEAYAKVNYKNECMETRQFVGLRVIVDCLERAGYEVEYAGAATVHNYDVVLVSLTSDCDWWSFIAERTKWQSGSYKVVIGGAGLLHITPFLPFGDFFIFGRGEDLIVPLVRGIERDGGWEHESVACSKTFSPDRIYKIAQASTPYPHKISLSKTRDFHEGPIGCNHRCMFCGYTWQRRFVSPDNFYYMQDSLFGGIAEKERALLDLHKNLDEVDFSHLRTTSIDGMSERLRRMVNKPITRAVLLDFLGAMLRYQGKPHQIKLYSIVGYPTETEADWYEIVDVIGQADRDSALRDKPWSIVLHCTPFRAMPATPMACEPMSYRNYRGEIGRVLGTGLKGNLIYQGRNLWAVESMGTESLPTVILSAICHRGSSVDTDAIMRVSRSHKFWSASTAVRVATLERYFDVDTLFGRFSPETLPSRYLRTYAKVEKLWGKPFK</sequence>
<evidence type="ECO:0000259" key="1">
    <source>
        <dbReference type="SMART" id="SM00729"/>
    </source>
</evidence>
<dbReference type="GO" id="GO:0051536">
    <property type="term" value="F:iron-sulfur cluster binding"/>
    <property type="evidence" value="ECO:0007669"/>
    <property type="project" value="InterPro"/>
</dbReference>
<reference evidence="2" key="1">
    <citation type="journal article" date="2021" name="Proc. Natl. Acad. Sci. U.S.A.">
        <title>A Catalog of Tens of Thousands of Viruses from Human Metagenomes Reveals Hidden Associations with Chronic Diseases.</title>
        <authorList>
            <person name="Tisza M.J."/>
            <person name="Buck C.B."/>
        </authorList>
    </citation>
    <scope>NUCLEOTIDE SEQUENCE</scope>
    <source>
        <strain evidence="2">CtRSW19</strain>
    </source>
</reference>
<dbReference type="SUPFAM" id="SSF102114">
    <property type="entry name" value="Radical SAM enzymes"/>
    <property type="match status" value="1"/>
</dbReference>
<dbReference type="InterPro" id="IPR006638">
    <property type="entry name" value="Elp3/MiaA/NifB-like_rSAM"/>
</dbReference>